<evidence type="ECO:0000256" key="1">
    <source>
        <dbReference type="ARBA" id="ARBA00022574"/>
    </source>
</evidence>
<evidence type="ECO:0000313" key="4">
    <source>
        <dbReference type="EMBL" id="KAF1973871.1"/>
    </source>
</evidence>
<keyword evidence="5" id="KW-1185">Reference proteome</keyword>
<keyword evidence="1" id="KW-0853">WD repeat</keyword>
<evidence type="ECO:0000256" key="3">
    <source>
        <dbReference type="ARBA" id="ARBA00043952"/>
    </source>
</evidence>
<dbReference type="GO" id="GO:0005737">
    <property type="term" value="C:cytoplasm"/>
    <property type="evidence" value="ECO:0007669"/>
    <property type="project" value="TreeGrafter"/>
</dbReference>
<dbReference type="SUPFAM" id="SSF50978">
    <property type="entry name" value="WD40 repeat-like"/>
    <property type="match status" value="1"/>
</dbReference>
<dbReference type="PANTHER" id="PTHR46042:SF1">
    <property type="entry name" value="DIPHTHINE METHYLTRANSFERASE"/>
    <property type="match status" value="1"/>
</dbReference>
<accession>A0A6A5V9J3</accession>
<evidence type="ECO:0008006" key="6">
    <source>
        <dbReference type="Google" id="ProtNLM"/>
    </source>
</evidence>
<dbReference type="InterPro" id="IPR052415">
    <property type="entry name" value="Diphthine_MTase"/>
</dbReference>
<dbReference type="Gene3D" id="2.130.10.10">
    <property type="entry name" value="YVTN repeat-like/Quinoprotein amine dehydrogenase"/>
    <property type="match status" value="1"/>
</dbReference>
<proteinExistence type="predicted"/>
<dbReference type="PANTHER" id="PTHR46042">
    <property type="entry name" value="DIPHTHINE METHYLTRANSFERASE"/>
    <property type="match status" value="1"/>
</dbReference>
<reference evidence="4" key="1">
    <citation type="journal article" date="2020" name="Stud. Mycol.">
        <title>101 Dothideomycetes genomes: a test case for predicting lifestyles and emergence of pathogens.</title>
        <authorList>
            <person name="Haridas S."/>
            <person name="Albert R."/>
            <person name="Binder M."/>
            <person name="Bloem J."/>
            <person name="Labutti K."/>
            <person name="Salamov A."/>
            <person name="Andreopoulos B."/>
            <person name="Baker S."/>
            <person name="Barry K."/>
            <person name="Bills G."/>
            <person name="Bluhm B."/>
            <person name="Cannon C."/>
            <person name="Castanera R."/>
            <person name="Culley D."/>
            <person name="Daum C."/>
            <person name="Ezra D."/>
            <person name="Gonzalez J."/>
            <person name="Henrissat B."/>
            <person name="Kuo A."/>
            <person name="Liang C."/>
            <person name="Lipzen A."/>
            <person name="Lutzoni F."/>
            <person name="Magnuson J."/>
            <person name="Mondo S."/>
            <person name="Nolan M."/>
            <person name="Ohm R."/>
            <person name="Pangilinan J."/>
            <person name="Park H.-J."/>
            <person name="Ramirez L."/>
            <person name="Alfaro M."/>
            <person name="Sun H."/>
            <person name="Tritt A."/>
            <person name="Yoshinaga Y."/>
            <person name="Zwiers L.-H."/>
            <person name="Turgeon B."/>
            <person name="Goodwin S."/>
            <person name="Spatafora J."/>
            <person name="Crous P."/>
            <person name="Grigoriev I."/>
        </authorList>
    </citation>
    <scope>NUCLEOTIDE SEQUENCE</scope>
    <source>
        <strain evidence="4">CBS 107.79</strain>
    </source>
</reference>
<sequence>MEDIDQFETLTLDLRPDVVKFWPKNDQYAVVGTYMLLEDEPSESEEPISQTRVGSLNLVQVGNDGMQIIQTVSTPFGVYDLHFADQDNSIDERSDAFAVGTSTGSIAIYHLAPSIKGDLIFPHPHIHHIRTIQLYPKDILITSLALRSRGHIAMTLSNGQVRATNVCIPGLDVPMATEIMQHDFQAWTCAFVRHHEGDHRHYGLVSGGDDATLRYTAVNVSQWPELECRDAVEADDDVVEPSPTIPWVERKIHQAGVTAVLPLPPSSDTSASTSTSDGFLLITGSYDDHIRLLHCPNIGRRQVLADEHLGGGVFRIKLVERTTRVDPGSGETEKSYLLIVSCMQAGARIVRLCGRDGQWRFVVEAKFERNHGTLLYASDCQHQLDSKGQRTIISTSFEDKKLFLWKAKTR</sequence>
<evidence type="ECO:0000313" key="5">
    <source>
        <dbReference type="Proteomes" id="UP000800036"/>
    </source>
</evidence>
<organism evidence="4 5">
    <name type="scientific">Bimuria novae-zelandiae CBS 107.79</name>
    <dbReference type="NCBI Taxonomy" id="1447943"/>
    <lineage>
        <taxon>Eukaryota</taxon>
        <taxon>Fungi</taxon>
        <taxon>Dikarya</taxon>
        <taxon>Ascomycota</taxon>
        <taxon>Pezizomycotina</taxon>
        <taxon>Dothideomycetes</taxon>
        <taxon>Pleosporomycetidae</taxon>
        <taxon>Pleosporales</taxon>
        <taxon>Massarineae</taxon>
        <taxon>Didymosphaeriaceae</taxon>
        <taxon>Bimuria</taxon>
    </lineage>
</organism>
<name>A0A6A5V9J3_9PLEO</name>
<keyword evidence="2" id="KW-0677">Repeat</keyword>
<comment type="pathway">
    <text evidence="3">Protein modification.</text>
</comment>
<evidence type="ECO:0000256" key="2">
    <source>
        <dbReference type="ARBA" id="ARBA00022737"/>
    </source>
</evidence>
<dbReference type="OrthoDB" id="1930760at2759"/>
<gene>
    <name evidence="4" type="ORF">BU23DRAFT_126117</name>
</gene>
<dbReference type="InterPro" id="IPR015943">
    <property type="entry name" value="WD40/YVTN_repeat-like_dom_sf"/>
</dbReference>
<dbReference type="EMBL" id="ML976678">
    <property type="protein sequence ID" value="KAF1973871.1"/>
    <property type="molecule type" value="Genomic_DNA"/>
</dbReference>
<dbReference type="Proteomes" id="UP000800036">
    <property type="component" value="Unassembled WGS sequence"/>
</dbReference>
<dbReference type="AlphaFoldDB" id="A0A6A5V9J3"/>
<protein>
    <recommendedName>
        <fullName evidence="6">WD40 repeat-like protein</fullName>
    </recommendedName>
</protein>
<dbReference type="InterPro" id="IPR036322">
    <property type="entry name" value="WD40_repeat_dom_sf"/>
</dbReference>
<dbReference type="GO" id="GO:0061685">
    <property type="term" value="F:diphthine methylesterase activity"/>
    <property type="evidence" value="ECO:0007669"/>
    <property type="project" value="TreeGrafter"/>
</dbReference>
<dbReference type="GO" id="GO:0017183">
    <property type="term" value="P:protein histidyl modification to diphthamide"/>
    <property type="evidence" value="ECO:0007669"/>
    <property type="project" value="TreeGrafter"/>
</dbReference>